<dbReference type="GO" id="GO:0006355">
    <property type="term" value="P:regulation of DNA-templated transcription"/>
    <property type="evidence" value="ECO:0007669"/>
    <property type="project" value="InterPro"/>
</dbReference>
<keyword evidence="1 4" id="KW-0238">DNA-binding</keyword>
<evidence type="ECO:0000256" key="1">
    <source>
        <dbReference type="ARBA" id="ARBA00023125"/>
    </source>
</evidence>
<dbReference type="SMART" id="SM00389">
    <property type="entry name" value="HOX"/>
    <property type="match status" value="1"/>
</dbReference>
<proteinExistence type="predicted"/>
<gene>
    <name evidence="7" type="ORF">CPAG_00448</name>
</gene>
<feature type="DNA-binding region" description="Homeobox" evidence="4">
    <location>
        <begin position="256"/>
        <end position="318"/>
    </location>
</feature>
<evidence type="ECO:0000256" key="3">
    <source>
        <dbReference type="ARBA" id="ARBA00023242"/>
    </source>
</evidence>
<dbReference type="EMBL" id="DS268109">
    <property type="protein sequence ID" value="KMM64096.1"/>
    <property type="molecule type" value="Genomic_DNA"/>
</dbReference>
<feature type="region of interest" description="Disordered" evidence="5">
    <location>
        <begin position="1"/>
        <end position="35"/>
    </location>
</feature>
<accession>A0A0J6EUA8</accession>
<dbReference type="GO" id="GO:0005634">
    <property type="term" value="C:nucleus"/>
    <property type="evidence" value="ECO:0007669"/>
    <property type="project" value="UniProtKB-SubCell"/>
</dbReference>
<dbReference type="InterPro" id="IPR050224">
    <property type="entry name" value="TALE_homeobox"/>
</dbReference>
<evidence type="ECO:0000313" key="7">
    <source>
        <dbReference type="EMBL" id="KMM64096.1"/>
    </source>
</evidence>
<dbReference type="InterPro" id="IPR001356">
    <property type="entry name" value="HD"/>
</dbReference>
<feature type="region of interest" description="Disordered" evidence="5">
    <location>
        <begin position="47"/>
        <end position="100"/>
    </location>
</feature>
<feature type="region of interest" description="Disordered" evidence="5">
    <location>
        <begin position="317"/>
        <end position="350"/>
    </location>
</feature>
<dbReference type="Pfam" id="PF05920">
    <property type="entry name" value="Homeobox_KN"/>
    <property type="match status" value="1"/>
</dbReference>
<name>A0A0J6EUA8_COCPO</name>
<comment type="subcellular location">
    <subcellularLocation>
        <location evidence="4">Nucleus</location>
    </subcellularLocation>
</comment>
<dbReference type="PROSITE" id="PS50071">
    <property type="entry name" value="HOMEOBOX_2"/>
    <property type="match status" value="1"/>
</dbReference>
<protein>
    <recommendedName>
        <fullName evidence="6">Homeobox domain-containing protein</fullName>
    </recommendedName>
</protein>
<feature type="compositionally biased region" description="Basic residues" evidence="5">
    <location>
        <begin position="58"/>
        <end position="67"/>
    </location>
</feature>
<dbReference type="VEuPathDB" id="FungiDB:CPAG_00448"/>
<dbReference type="SUPFAM" id="SSF46689">
    <property type="entry name" value="Homeodomain-like"/>
    <property type="match status" value="1"/>
</dbReference>
<evidence type="ECO:0000256" key="2">
    <source>
        <dbReference type="ARBA" id="ARBA00023155"/>
    </source>
</evidence>
<reference evidence="8" key="3">
    <citation type="journal article" date="2010" name="Genome Res.">
        <title>Population genomic sequencing of Coccidioides fungi reveals recent hybridization and transposon control.</title>
        <authorList>
            <person name="Neafsey D.E."/>
            <person name="Barker B.M."/>
            <person name="Sharpton T.J."/>
            <person name="Stajich J.E."/>
            <person name="Park D.J."/>
            <person name="Whiston E."/>
            <person name="Hung C.-Y."/>
            <person name="McMahan C."/>
            <person name="White J."/>
            <person name="Sykes S."/>
            <person name="Heiman D."/>
            <person name="Young S."/>
            <person name="Zeng Q."/>
            <person name="Abouelleil A."/>
            <person name="Aftuck L."/>
            <person name="Bessette D."/>
            <person name="Brown A."/>
            <person name="FitzGerald M."/>
            <person name="Lui A."/>
            <person name="Macdonald J.P."/>
            <person name="Priest M."/>
            <person name="Orbach M.J."/>
            <person name="Galgiani J.N."/>
            <person name="Kirkland T.N."/>
            <person name="Cole G.T."/>
            <person name="Birren B.W."/>
            <person name="Henn M.R."/>
            <person name="Taylor J.W."/>
            <person name="Rounsley S.D."/>
        </authorList>
    </citation>
    <scope>NUCLEOTIDE SEQUENCE [LARGE SCALE GENOMIC DNA]</scope>
    <source>
        <strain evidence="8">RMSCC 3488</strain>
    </source>
</reference>
<evidence type="ECO:0000259" key="6">
    <source>
        <dbReference type="PROSITE" id="PS50071"/>
    </source>
</evidence>
<sequence length="350" mass="39731">MPRPPSPPEQSKDMAVSYSSGHSPGHTPKLPSFRELLPDYLHDEIDSASYHLQTGSHQHQHPHHQHSSRLPPVSRQEPPSRRGSGTRHHPGSVGRGQDYDSSLMRQNAYLEGQSRYHSHHLPQERQYYDDRAPLTPSSRSSSRHLDPSDPRNFLPPLRNYEALPGQIPSPVGRHDDRGYERVYDAERASYASSRSSTLSSMTHGTAGPYPSAYNSPIHGSYQGYYGGDLDSTAHSAYMDTKPTKYDPLGDTADSKSKKRRGNLPKPTTDILRAWFYEHLDHPYPSEQDKQMFMTRTGLTISQISNWFINARRRHLPALRNQGRIPDPDRMRPSSSMSEDDPDYDTSPSRR</sequence>
<evidence type="ECO:0000256" key="5">
    <source>
        <dbReference type="SAM" id="MobiDB-lite"/>
    </source>
</evidence>
<dbReference type="InterPro" id="IPR008422">
    <property type="entry name" value="KN_HD"/>
</dbReference>
<dbReference type="OrthoDB" id="10056939at2759"/>
<feature type="region of interest" description="Disordered" evidence="5">
    <location>
        <begin position="127"/>
        <end position="176"/>
    </location>
</feature>
<dbReference type="Proteomes" id="UP000054567">
    <property type="component" value="Unassembled WGS sequence"/>
</dbReference>
<reference evidence="8" key="2">
    <citation type="journal article" date="2009" name="Genome Res.">
        <title>Comparative genomic analyses of the human fungal pathogens Coccidioides and their relatives.</title>
        <authorList>
            <person name="Sharpton T.J."/>
            <person name="Stajich J.E."/>
            <person name="Rounsley S.D."/>
            <person name="Gardner M.J."/>
            <person name="Wortman J.R."/>
            <person name="Jordar V.S."/>
            <person name="Maiti R."/>
            <person name="Kodira C.D."/>
            <person name="Neafsey D.E."/>
            <person name="Zeng Q."/>
            <person name="Hung C.-Y."/>
            <person name="McMahan C."/>
            <person name="Muszewska A."/>
            <person name="Grynberg M."/>
            <person name="Mandel M.A."/>
            <person name="Kellner E.M."/>
            <person name="Barker B.M."/>
            <person name="Galgiani J.N."/>
            <person name="Orbach M.J."/>
            <person name="Kirkland T.N."/>
            <person name="Cole G.T."/>
            <person name="Henn M.R."/>
            <person name="Birren B.W."/>
            <person name="Taylor J.W."/>
        </authorList>
    </citation>
    <scope>NUCLEOTIDE SEQUENCE [LARGE SCALE GENOMIC DNA]</scope>
    <source>
        <strain evidence="8">RMSCC 3488</strain>
    </source>
</reference>
<feature type="domain" description="Homeobox" evidence="6">
    <location>
        <begin position="254"/>
        <end position="317"/>
    </location>
</feature>
<dbReference type="GO" id="GO:0003677">
    <property type="term" value="F:DNA binding"/>
    <property type="evidence" value="ECO:0007669"/>
    <property type="project" value="UniProtKB-UniRule"/>
</dbReference>
<feature type="region of interest" description="Disordered" evidence="5">
    <location>
        <begin position="238"/>
        <end position="265"/>
    </location>
</feature>
<evidence type="ECO:0000256" key="4">
    <source>
        <dbReference type="PROSITE-ProRule" id="PRU00108"/>
    </source>
</evidence>
<dbReference type="Gene3D" id="1.10.10.60">
    <property type="entry name" value="Homeodomain-like"/>
    <property type="match status" value="1"/>
</dbReference>
<keyword evidence="3 4" id="KW-0539">Nucleus</keyword>
<keyword evidence="2 4" id="KW-0371">Homeobox</keyword>
<dbReference type="CDD" id="cd00086">
    <property type="entry name" value="homeodomain"/>
    <property type="match status" value="1"/>
</dbReference>
<evidence type="ECO:0000313" key="8">
    <source>
        <dbReference type="Proteomes" id="UP000054567"/>
    </source>
</evidence>
<dbReference type="AlphaFoldDB" id="A0A0J6EUA8"/>
<organism evidence="7 8">
    <name type="scientific">Coccidioides posadasii RMSCC 3488</name>
    <dbReference type="NCBI Taxonomy" id="454284"/>
    <lineage>
        <taxon>Eukaryota</taxon>
        <taxon>Fungi</taxon>
        <taxon>Dikarya</taxon>
        <taxon>Ascomycota</taxon>
        <taxon>Pezizomycotina</taxon>
        <taxon>Eurotiomycetes</taxon>
        <taxon>Eurotiomycetidae</taxon>
        <taxon>Onygenales</taxon>
        <taxon>Onygenaceae</taxon>
        <taxon>Coccidioides</taxon>
    </lineage>
</organism>
<dbReference type="InterPro" id="IPR009057">
    <property type="entry name" value="Homeodomain-like_sf"/>
</dbReference>
<reference evidence="7 8" key="1">
    <citation type="submission" date="2007-06" db="EMBL/GenBank/DDBJ databases">
        <title>The Genome Sequence of Coccidioides posadasii RMSCC_3488.</title>
        <authorList>
            <consortium name="Coccidioides Genome Resources Consortium"/>
            <consortium name="The Broad Institute Genome Sequencing Platform"/>
            <person name="Henn M.R."/>
            <person name="Sykes S."/>
            <person name="Young S."/>
            <person name="Jaffe D."/>
            <person name="Berlin A."/>
            <person name="Alvarez P."/>
            <person name="Butler J."/>
            <person name="Gnerre S."/>
            <person name="Grabherr M."/>
            <person name="Mauceli E."/>
            <person name="Brockman W."/>
            <person name="Kodira C."/>
            <person name="Alvarado L."/>
            <person name="Zeng Q."/>
            <person name="Crawford M."/>
            <person name="Antoine C."/>
            <person name="Devon K."/>
            <person name="Galgiani J."/>
            <person name="Orsborn K."/>
            <person name="Lewis M.L."/>
            <person name="Nusbaum C."/>
            <person name="Galagan J."/>
            <person name="Birren B."/>
        </authorList>
    </citation>
    <scope>NUCLEOTIDE SEQUENCE [LARGE SCALE GENOMIC DNA]</scope>
    <source>
        <strain evidence="7 8">RMSCC 3488</strain>
    </source>
</reference>
<dbReference type="PANTHER" id="PTHR11850">
    <property type="entry name" value="HOMEOBOX PROTEIN TRANSCRIPTION FACTORS"/>
    <property type="match status" value="1"/>
</dbReference>